<dbReference type="Gene3D" id="3.40.50.720">
    <property type="entry name" value="NAD(P)-binding Rossmann-like Domain"/>
    <property type="match status" value="1"/>
</dbReference>
<dbReference type="AlphaFoldDB" id="A0A917WEL8"/>
<dbReference type="InterPro" id="IPR020843">
    <property type="entry name" value="ER"/>
</dbReference>
<organism evidence="3 4">
    <name type="scientific">Nakamurella endophytica</name>
    <dbReference type="NCBI Taxonomy" id="1748367"/>
    <lineage>
        <taxon>Bacteria</taxon>
        <taxon>Bacillati</taxon>
        <taxon>Actinomycetota</taxon>
        <taxon>Actinomycetes</taxon>
        <taxon>Nakamurellales</taxon>
        <taxon>Nakamurellaceae</taxon>
        <taxon>Nakamurella</taxon>
    </lineage>
</organism>
<dbReference type="SUPFAM" id="SSF50129">
    <property type="entry name" value="GroES-like"/>
    <property type="match status" value="1"/>
</dbReference>
<dbReference type="Pfam" id="PF08240">
    <property type="entry name" value="ADH_N"/>
    <property type="match status" value="1"/>
</dbReference>
<evidence type="ECO:0000313" key="4">
    <source>
        <dbReference type="Proteomes" id="UP000655208"/>
    </source>
</evidence>
<dbReference type="EMBL" id="BMNA01000003">
    <property type="protein sequence ID" value="GGM00229.1"/>
    <property type="molecule type" value="Genomic_DNA"/>
</dbReference>
<dbReference type="Proteomes" id="UP000655208">
    <property type="component" value="Unassembled WGS sequence"/>
</dbReference>
<sequence length="303" mass="30580">MPRAVRFSSYGDPDVLTVVDEPVPEPGPGLVRVAVRAAGVNPADWKIRRGLWSGGKPLQRARLTGFDLAGTVDAVGDGVTQWQVGDRVAGSSGRGASAEYVVAAPGDLAALPDGVDWVTGAAIGVAGKAAIRVLSLAGVRAGQTLLVHAATGGVGTFVTQLAVSRGVTVVGTAGPDNQDHLRSLGAVPVRYGDGWVDRVRAAAPGGVDAVVDAAGTGVLPGSLELCPAGPVVTIADFSVSDPRVVVSEGREPGFEHALADAVAAVAAGVVRIPVAATFPLERTADAHRLSETGHVRGKIVTVV</sequence>
<dbReference type="InterPro" id="IPR011032">
    <property type="entry name" value="GroES-like_sf"/>
</dbReference>
<gene>
    <name evidence="3" type="ORF">GCM10011594_20400</name>
</gene>
<dbReference type="Gene3D" id="3.90.180.10">
    <property type="entry name" value="Medium-chain alcohol dehydrogenases, catalytic domain"/>
    <property type="match status" value="1"/>
</dbReference>
<comment type="caution">
    <text evidence="3">The sequence shown here is derived from an EMBL/GenBank/DDBJ whole genome shotgun (WGS) entry which is preliminary data.</text>
</comment>
<dbReference type="RefSeq" id="WP_188941372.1">
    <property type="nucleotide sequence ID" value="NZ_BMNA01000003.1"/>
</dbReference>
<name>A0A917WEL8_9ACTN</name>
<dbReference type="CDD" id="cd05289">
    <property type="entry name" value="MDR_like_2"/>
    <property type="match status" value="1"/>
</dbReference>
<evidence type="ECO:0000313" key="3">
    <source>
        <dbReference type="EMBL" id="GGM00229.1"/>
    </source>
</evidence>
<dbReference type="InterPro" id="IPR013154">
    <property type="entry name" value="ADH-like_N"/>
</dbReference>
<evidence type="ECO:0000256" key="1">
    <source>
        <dbReference type="ARBA" id="ARBA00022857"/>
    </source>
</evidence>
<dbReference type="GO" id="GO:0016491">
    <property type="term" value="F:oxidoreductase activity"/>
    <property type="evidence" value="ECO:0007669"/>
    <property type="project" value="InterPro"/>
</dbReference>
<reference evidence="3" key="2">
    <citation type="submission" date="2020-09" db="EMBL/GenBank/DDBJ databases">
        <authorList>
            <person name="Sun Q."/>
            <person name="Zhou Y."/>
        </authorList>
    </citation>
    <scope>NUCLEOTIDE SEQUENCE</scope>
    <source>
        <strain evidence="3">CGMCC 4.7308</strain>
    </source>
</reference>
<dbReference type="SUPFAM" id="SSF51735">
    <property type="entry name" value="NAD(P)-binding Rossmann-fold domains"/>
    <property type="match status" value="1"/>
</dbReference>
<dbReference type="SMART" id="SM00829">
    <property type="entry name" value="PKS_ER"/>
    <property type="match status" value="1"/>
</dbReference>
<protein>
    <submittedName>
        <fullName evidence="3">Oxidoreductase</fullName>
    </submittedName>
</protein>
<dbReference type="PANTHER" id="PTHR44154">
    <property type="entry name" value="QUINONE OXIDOREDUCTASE"/>
    <property type="match status" value="1"/>
</dbReference>
<accession>A0A917WEL8</accession>
<dbReference type="PANTHER" id="PTHR44154:SF1">
    <property type="entry name" value="QUINONE OXIDOREDUCTASE"/>
    <property type="match status" value="1"/>
</dbReference>
<feature type="domain" description="Enoyl reductase (ER)" evidence="2">
    <location>
        <begin position="11"/>
        <end position="301"/>
    </location>
</feature>
<dbReference type="Pfam" id="PF13602">
    <property type="entry name" value="ADH_zinc_N_2"/>
    <property type="match status" value="1"/>
</dbReference>
<keyword evidence="1" id="KW-0521">NADP</keyword>
<dbReference type="InterPro" id="IPR051603">
    <property type="entry name" value="Zinc-ADH_QOR/CCCR"/>
</dbReference>
<dbReference type="InterPro" id="IPR036291">
    <property type="entry name" value="NAD(P)-bd_dom_sf"/>
</dbReference>
<keyword evidence="4" id="KW-1185">Reference proteome</keyword>
<reference evidence="3" key="1">
    <citation type="journal article" date="2014" name="Int. J. Syst. Evol. Microbiol.">
        <title>Complete genome sequence of Corynebacterium casei LMG S-19264T (=DSM 44701T), isolated from a smear-ripened cheese.</title>
        <authorList>
            <consortium name="US DOE Joint Genome Institute (JGI-PGF)"/>
            <person name="Walter F."/>
            <person name="Albersmeier A."/>
            <person name="Kalinowski J."/>
            <person name="Ruckert C."/>
        </authorList>
    </citation>
    <scope>NUCLEOTIDE SEQUENCE</scope>
    <source>
        <strain evidence="3">CGMCC 4.7308</strain>
    </source>
</reference>
<evidence type="ECO:0000259" key="2">
    <source>
        <dbReference type="SMART" id="SM00829"/>
    </source>
</evidence>
<proteinExistence type="predicted"/>